<dbReference type="Proteomes" id="UP000036426">
    <property type="component" value="Unassembled WGS sequence"/>
</dbReference>
<dbReference type="NCBIfam" id="TIGR03373">
    <property type="entry name" value="VI_minor_4"/>
    <property type="match status" value="1"/>
</dbReference>
<dbReference type="EMBL" id="LDOV01000009">
    <property type="protein sequence ID" value="KLV02256.1"/>
    <property type="molecule type" value="Genomic_DNA"/>
</dbReference>
<comment type="caution">
    <text evidence="1">The sequence shown here is derived from an EMBL/GenBank/DDBJ whole genome shotgun (WGS) entry which is preliminary data.</text>
</comment>
<sequence length="224" mass="25643">MGQFGYFGKVPTRGDFLQEQLPGAFVDSWSEWQQAILSVSREQLGEEWADCYLTSPVWHFALSPGACGKQGMVGTLMPSIDQVGRHFFLTLAAEIHAPPVMYWHQRRWCNDTEEHIFKVLDDDNDIQTWGEAVKQATWLPEVSTDLPLIQQGAEQSDQWVLLSDDEMQANHLLHVTYREQFDRYCIWWTAGSARLPGCMLVTNGLPLVSQFAAMMDGNWSKWGW</sequence>
<dbReference type="OrthoDB" id="9801841at2"/>
<gene>
    <name evidence="1" type="ORF">ABT58_03605</name>
</gene>
<dbReference type="Gene3D" id="3.40.1730.10">
    <property type="entry name" value="pa0076 domain"/>
    <property type="match status" value="1"/>
</dbReference>
<name>A0A0J1GRH0_9GAMM</name>
<dbReference type="AlphaFoldDB" id="A0A0J1GRH0"/>
<dbReference type="PIRSF" id="PIRSF029287">
    <property type="entry name" value="UCP029287"/>
    <property type="match status" value="1"/>
</dbReference>
<proteinExistence type="predicted"/>
<accession>A0A0J1GRH0</accession>
<organism evidence="1 2">
    <name type="scientific">Photobacterium aphoticum</name>
    <dbReference type="NCBI Taxonomy" id="754436"/>
    <lineage>
        <taxon>Bacteria</taxon>
        <taxon>Pseudomonadati</taxon>
        <taxon>Pseudomonadota</taxon>
        <taxon>Gammaproteobacteria</taxon>
        <taxon>Vibrionales</taxon>
        <taxon>Vibrionaceae</taxon>
        <taxon>Photobacterium</taxon>
    </lineage>
</organism>
<dbReference type="Pfam" id="PF09867">
    <property type="entry name" value="TagF_N"/>
    <property type="match status" value="1"/>
</dbReference>
<protein>
    <submittedName>
        <fullName evidence="1">Type VI secretion system-associated protein</fullName>
    </submittedName>
</protein>
<dbReference type="RefSeq" id="WP_047873006.1">
    <property type="nucleotide sequence ID" value="NZ_BMYC01000014.1"/>
</dbReference>
<evidence type="ECO:0000313" key="1">
    <source>
        <dbReference type="EMBL" id="KLV02256.1"/>
    </source>
</evidence>
<dbReference type="InterPro" id="IPR017748">
    <property type="entry name" value="TagF"/>
</dbReference>
<evidence type="ECO:0000313" key="2">
    <source>
        <dbReference type="Proteomes" id="UP000036426"/>
    </source>
</evidence>
<dbReference type="PATRIC" id="fig|754436.4.peg.762"/>
<keyword evidence="2" id="KW-1185">Reference proteome</keyword>
<dbReference type="InterPro" id="IPR038225">
    <property type="entry name" value="TagF_sf"/>
</dbReference>
<reference evidence="1 2" key="1">
    <citation type="submission" date="2015-05" db="EMBL/GenBank/DDBJ databases">
        <title>Photobacterium galathea sp. nov.</title>
        <authorList>
            <person name="Machado H."/>
            <person name="Gram L."/>
        </authorList>
    </citation>
    <scope>NUCLEOTIDE SEQUENCE [LARGE SCALE GENOMIC DNA]</scope>
    <source>
        <strain evidence="1 2">DSM 25995</strain>
    </source>
</reference>